<dbReference type="InterPro" id="IPR016181">
    <property type="entry name" value="Acyl_CoA_acyltransferase"/>
</dbReference>
<dbReference type="RefSeq" id="WP_076452010.1">
    <property type="nucleotide sequence ID" value="NZ_FTOJ01000006.1"/>
</dbReference>
<dbReference type="GO" id="GO:0016747">
    <property type="term" value="F:acyltransferase activity, transferring groups other than amino-acyl groups"/>
    <property type="evidence" value="ECO:0007669"/>
    <property type="project" value="InterPro"/>
</dbReference>
<dbReference type="PANTHER" id="PTHR43792">
    <property type="entry name" value="GNAT FAMILY, PUTATIVE (AFU_ORTHOLOGUE AFUA_3G00765)-RELATED-RELATED"/>
    <property type="match status" value="1"/>
</dbReference>
<dbReference type="InterPro" id="IPR051531">
    <property type="entry name" value="N-acetyltransferase"/>
</dbReference>
<dbReference type="InterPro" id="IPR000182">
    <property type="entry name" value="GNAT_dom"/>
</dbReference>
<keyword evidence="3" id="KW-0808">Transferase</keyword>
<dbReference type="SUPFAM" id="SSF55729">
    <property type="entry name" value="Acyl-CoA N-acyltransferases (Nat)"/>
    <property type="match status" value="1"/>
</dbReference>
<dbReference type="EMBL" id="FTOJ01000006">
    <property type="protein sequence ID" value="SIS92409.1"/>
    <property type="molecule type" value="Genomic_DNA"/>
</dbReference>
<reference evidence="3" key="2">
    <citation type="submission" date="2017-01" db="EMBL/GenBank/DDBJ databases">
        <authorList>
            <person name="Mah S.A."/>
            <person name="Swanson W.J."/>
            <person name="Moy G.W."/>
            <person name="Vacquier V.D."/>
        </authorList>
    </citation>
    <scope>NUCLEOTIDE SEQUENCE [LARGE SCALE GENOMIC DNA]</scope>
    <source>
        <strain evidence="3">DSM 21068</strain>
    </source>
</reference>
<protein>
    <submittedName>
        <fullName evidence="2">Alanine acetyltransferase</fullName>
    </submittedName>
    <submittedName>
        <fullName evidence="3">Ribosomal-protein-alanine N-acetyltransferase</fullName>
    </submittedName>
</protein>
<dbReference type="EMBL" id="MUGO01000012">
    <property type="protein sequence ID" value="PQA93806.1"/>
    <property type="molecule type" value="Genomic_DNA"/>
</dbReference>
<dbReference type="OrthoDB" id="9811523at2"/>
<name>A0A1N7N2Q5_9FLAO</name>
<gene>
    <name evidence="2" type="ORF">B0A70_08440</name>
    <name evidence="3" type="ORF">SAMN05421796_106129</name>
</gene>
<evidence type="ECO:0000313" key="3">
    <source>
        <dbReference type="EMBL" id="SIS92409.1"/>
    </source>
</evidence>
<accession>A0A1N7N2Q5</accession>
<dbReference type="STRING" id="551459.SAMN05421796_106129"/>
<dbReference type="PROSITE" id="PS51186">
    <property type="entry name" value="GNAT"/>
    <property type="match status" value="1"/>
</dbReference>
<dbReference type="AlphaFoldDB" id="A0A1N7N2Q5"/>
<evidence type="ECO:0000313" key="4">
    <source>
        <dbReference type="Proteomes" id="UP000186246"/>
    </source>
</evidence>
<reference evidence="2 5" key="1">
    <citation type="submission" date="2016-11" db="EMBL/GenBank/DDBJ databases">
        <title>Whole genomes of Flavobacteriaceae.</title>
        <authorList>
            <person name="Stine C."/>
            <person name="Li C."/>
            <person name="Tadesse D."/>
        </authorList>
    </citation>
    <scope>NUCLEOTIDE SEQUENCE [LARGE SCALE GENOMIC DNA]</scope>
    <source>
        <strain evidence="2 5">DSM 21068</strain>
    </source>
</reference>
<evidence type="ECO:0000313" key="5">
    <source>
        <dbReference type="Proteomes" id="UP000238314"/>
    </source>
</evidence>
<dbReference type="Proteomes" id="UP000238314">
    <property type="component" value="Unassembled WGS sequence"/>
</dbReference>
<reference evidence="4" key="3">
    <citation type="submission" date="2017-01" db="EMBL/GenBank/DDBJ databases">
        <authorList>
            <person name="Varghese N."/>
            <person name="Submissions S."/>
        </authorList>
    </citation>
    <scope>NUCLEOTIDE SEQUENCE [LARGE SCALE GENOMIC DNA]</scope>
    <source>
        <strain evidence="4">DSM 21068</strain>
    </source>
</reference>
<dbReference type="Proteomes" id="UP000186246">
    <property type="component" value="Unassembled WGS sequence"/>
</dbReference>
<evidence type="ECO:0000313" key="2">
    <source>
        <dbReference type="EMBL" id="PQA93806.1"/>
    </source>
</evidence>
<dbReference type="Pfam" id="PF13302">
    <property type="entry name" value="Acetyltransf_3"/>
    <property type="match status" value="1"/>
</dbReference>
<keyword evidence="5" id="KW-1185">Reference proteome</keyword>
<organism evidence="3 4">
    <name type="scientific">Chryseobacterium piscicola</name>
    <dbReference type="NCBI Taxonomy" id="551459"/>
    <lineage>
        <taxon>Bacteria</taxon>
        <taxon>Pseudomonadati</taxon>
        <taxon>Bacteroidota</taxon>
        <taxon>Flavobacteriia</taxon>
        <taxon>Flavobacteriales</taxon>
        <taxon>Weeksellaceae</taxon>
        <taxon>Chryseobacterium group</taxon>
        <taxon>Chryseobacterium</taxon>
    </lineage>
</organism>
<dbReference type="PANTHER" id="PTHR43792:SF1">
    <property type="entry name" value="N-ACETYLTRANSFERASE DOMAIN-CONTAINING PROTEIN"/>
    <property type="match status" value="1"/>
</dbReference>
<dbReference type="Gene3D" id="3.40.630.30">
    <property type="match status" value="1"/>
</dbReference>
<sequence>MKLETERLHLKPLSENHVEDILKIRSNEITNKYVIRNAPKNNYDALQFILMIKERTMNNESFYFGISLKNQQNLIGTICLYNFTEDRKTAEVGYELLPEFHHQGIMSEALKAVLNFGFNDLHLQEIVAMTNKFNENSKGLLLKTGFVLEDGREDEGFPDNLVYSFKKRLMRFEIYL</sequence>
<proteinExistence type="predicted"/>
<evidence type="ECO:0000259" key="1">
    <source>
        <dbReference type="PROSITE" id="PS51186"/>
    </source>
</evidence>
<feature type="domain" description="N-acetyltransferase" evidence="1">
    <location>
        <begin position="8"/>
        <end position="168"/>
    </location>
</feature>